<dbReference type="Proteomes" id="UP000087171">
    <property type="component" value="Unplaced"/>
</dbReference>
<dbReference type="KEGG" id="cam:101513049"/>
<dbReference type="OrthoDB" id="1421998at2759"/>
<feature type="compositionally biased region" description="Acidic residues" evidence="1">
    <location>
        <begin position="15"/>
        <end position="25"/>
    </location>
</feature>
<dbReference type="GeneID" id="101513049"/>
<dbReference type="RefSeq" id="XP_004516877.1">
    <property type="nucleotide sequence ID" value="XM_004516820.1"/>
</dbReference>
<dbReference type="PaxDb" id="3827-XP_004516877.1"/>
<name>A0A1S2Z8C3_CICAR</name>
<dbReference type="GO" id="GO:0010073">
    <property type="term" value="P:meristem maintenance"/>
    <property type="evidence" value="ECO:0007669"/>
    <property type="project" value="InterPro"/>
</dbReference>
<feature type="compositionally biased region" description="Basic and acidic residues" evidence="1">
    <location>
        <begin position="1"/>
        <end position="14"/>
    </location>
</feature>
<dbReference type="InterPro" id="IPR044824">
    <property type="entry name" value="MAIN-like"/>
</dbReference>
<dbReference type="AlphaFoldDB" id="A0A1S2Z8C3"/>
<keyword evidence="3" id="KW-1185">Reference proteome</keyword>
<protein>
    <submittedName>
        <fullName evidence="4">Serine/threonine-protein phosphatase 7 long form homolog</fullName>
    </submittedName>
</protein>
<dbReference type="PANTHER" id="PTHR46033">
    <property type="entry name" value="PROTEIN MAIN-LIKE 2"/>
    <property type="match status" value="1"/>
</dbReference>
<dbReference type="Pfam" id="PF10536">
    <property type="entry name" value="PMD"/>
    <property type="match status" value="1"/>
</dbReference>
<proteinExistence type="predicted"/>
<gene>
    <name evidence="4" type="primary">LOC101513049</name>
</gene>
<evidence type="ECO:0000256" key="1">
    <source>
        <dbReference type="SAM" id="MobiDB-lite"/>
    </source>
</evidence>
<dbReference type="PANTHER" id="PTHR46033:SF8">
    <property type="entry name" value="PROTEIN MAINTENANCE OF MERISTEMS-LIKE"/>
    <property type="match status" value="1"/>
</dbReference>
<feature type="region of interest" description="Disordered" evidence="1">
    <location>
        <begin position="1"/>
        <end position="25"/>
    </location>
</feature>
<accession>A0A1S2Z8C3</accession>
<sequence>MERAKEQYVEPAHDDIDDADDVEPEQDQQLEFSRGPIVTYVLTQYKHHVAHRLWEREVITHGLKLKKFAQVPMSYHVHHWIRKSGLLHLSSAYLTMVDADLIYAFVGRWHREANSFHLSFGEMAITLDDVVTLLHISPHGKFFDAPVNINSNNAARAAHKYLGATWEEALCWIYEHLPSICKRNDRGTVPAHLPRACRWTATHVVEGGLMTYHRRLVALLLEDVVFTPYDDDQANHSFVSISMFSEYLRCGGVSVLYLLERCLR</sequence>
<feature type="domain" description="Aminotransferase-like plant mobile" evidence="2">
    <location>
        <begin position="91"/>
        <end position="163"/>
    </location>
</feature>
<evidence type="ECO:0000259" key="2">
    <source>
        <dbReference type="Pfam" id="PF10536"/>
    </source>
</evidence>
<evidence type="ECO:0000313" key="3">
    <source>
        <dbReference type="Proteomes" id="UP000087171"/>
    </source>
</evidence>
<evidence type="ECO:0000313" key="4">
    <source>
        <dbReference type="RefSeq" id="XP_004516877.1"/>
    </source>
</evidence>
<reference evidence="4" key="1">
    <citation type="submission" date="2025-08" db="UniProtKB">
        <authorList>
            <consortium name="RefSeq"/>
        </authorList>
    </citation>
    <scope>IDENTIFICATION</scope>
    <source>
        <tissue evidence="4">Etiolated seedlings</tissue>
    </source>
</reference>
<organism evidence="3 4">
    <name type="scientific">Cicer arietinum</name>
    <name type="common">Chickpea</name>
    <name type="synonym">Garbanzo</name>
    <dbReference type="NCBI Taxonomy" id="3827"/>
    <lineage>
        <taxon>Eukaryota</taxon>
        <taxon>Viridiplantae</taxon>
        <taxon>Streptophyta</taxon>
        <taxon>Embryophyta</taxon>
        <taxon>Tracheophyta</taxon>
        <taxon>Spermatophyta</taxon>
        <taxon>Magnoliopsida</taxon>
        <taxon>eudicotyledons</taxon>
        <taxon>Gunneridae</taxon>
        <taxon>Pentapetalae</taxon>
        <taxon>rosids</taxon>
        <taxon>fabids</taxon>
        <taxon>Fabales</taxon>
        <taxon>Fabaceae</taxon>
        <taxon>Papilionoideae</taxon>
        <taxon>50 kb inversion clade</taxon>
        <taxon>NPAAA clade</taxon>
        <taxon>Hologalegina</taxon>
        <taxon>IRL clade</taxon>
        <taxon>Cicereae</taxon>
        <taxon>Cicer</taxon>
    </lineage>
</organism>
<dbReference type="InterPro" id="IPR019557">
    <property type="entry name" value="AminoTfrase-like_pln_mobile"/>
</dbReference>